<evidence type="ECO:0000313" key="1">
    <source>
        <dbReference type="EMBL" id="GEU49241.1"/>
    </source>
</evidence>
<reference evidence="1" key="1">
    <citation type="journal article" date="2019" name="Sci. Rep.">
        <title>Draft genome of Tanacetum cinerariifolium, the natural source of mosquito coil.</title>
        <authorList>
            <person name="Yamashiro T."/>
            <person name="Shiraishi A."/>
            <person name="Satake H."/>
            <person name="Nakayama K."/>
        </authorList>
    </citation>
    <scope>NUCLEOTIDE SEQUENCE</scope>
</reference>
<gene>
    <name evidence="1" type="ORF">Tci_021219</name>
</gene>
<organism evidence="1">
    <name type="scientific">Tanacetum cinerariifolium</name>
    <name type="common">Dalmatian daisy</name>
    <name type="synonym">Chrysanthemum cinerariifolium</name>
    <dbReference type="NCBI Taxonomy" id="118510"/>
    <lineage>
        <taxon>Eukaryota</taxon>
        <taxon>Viridiplantae</taxon>
        <taxon>Streptophyta</taxon>
        <taxon>Embryophyta</taxon>
        <taxon>Tracheophyta</taxon>
        <taxon>Spermatophyta</taxon>
        <taxon>Magnoliopsida</taxon>
        <taxon>eudicotyledons</taxon>
        <taxon>Gunneridae</taxon>
        <taxon>Pentapetalae</taxon>
        <taxon>asterids</taxon>
        <taxon>campanulids</taxon>
        <taxon>Asterales</taxon>
        <taxon>Asteraceae</taxon>
        <taxon>Asteroideae</taxon>
        <taxon>Anthemideae</taxon>
        <taxon>Anthemidinae</taxon>
        <taxon>Tanacetum</taxon>
    </lineage>
</organism>
<dbReference type="EMBL" id="BKCJ010002537">
    <property type="protein sequence ID" value="GEU49241.1"/>
    <property type="molecule type" value="Genomic_DNA"/>
</dbReference>
<dbReference type="AlphaFoldDB" id="A0A6L2KIC6"/>
<name>A0A6L2KIC6_TANCI</name>
<accession>A0A6L2KIC6</accession>
<sequence length="175" mass="20589">MKVIVFKRVDGQAYIFSESNYKYLNMNDIADMYLCLKKEVEHLGNELRKSLIVYIRSCVIWEMVHDYQLGIESYLIIVNLTALTLTFFGMETLSLYPIITHPFIGIVYENSKKEMRVMNIDKLQKFCDATLEKVLKNVKEIYVKARHGFKDPPLNEADKEIMVVLEEEIQECLKY</sequence>
<proteinExistence type="predicted"/>
<protein>
    <submittedName>
        <fullName evidence="1">Uncharacterized protein</fullName>
    </submittedName>
</protein>
<comment type="caution">
    <text evidence="1">The sequence shown here is derived from an EMBL/GenBank/DDBJ whole genome shotgun (WGS) entry which is preliminary data.</text>
</comment>